<evidence type="ECO:0000313" key="1">
    <source>
        <dbReference type="EMBL" id="GAH25952.1"/>
    </source>
</evidence>
<protein>
    <submittedName>
        <fullName evidence="1">Uncharacterized protein</fullName>
    </submittedName>
</protein>
<dbReference type="EMBL" id="BART01040087">
    <property type="protein sequence ID" value="GAH25952.1"/>
    <property type="molecule type" value="Genomic_DNA"/>
</dbReference>
<organism evidence="1">
    <name type="scientific">marine sediment metagenome</name>
    <dbReference type="NCBI Taxonomy" id="412755"/>
    <lineage>
        <taxon>unclassified sequences</taxon>
        <taxon>metagenomes</taxon>
        <taxon>ecological metagenomes</taxon>
    </lineage>
</organism>
<accession>X1E0C8</accession>
<comment type="caution">
    <text evidence="1">The sequence shown here is derived from an EMBL/GenBank/DDBJ whole genome shotgun (WGS) entry which is preliminary data.</text>
</comment>
<reference evidence="1" key="1">
    <citation type="journal article" date="2014" name="Front. Microbiol.">
        <title>High frequency of phylogenetically diverse reductive dehalogenase-homologous genes in deep subseafloor sedimentary metagenomes.</title>
        <authorList>
            <person name="Kawai M."/>
            <person name="Futagami T."/>
            <person name="Toyoda A."/>
            <person name="Takaki Y."/>
            <person name="Nishi S."/>
            <person name="Hori S."/>
            <person name="Arai W."/>
            <person name="Tsubouchi T."/>
            <person name="Morono Y."/>
            <person name="Uchiyama I."/>
            <person name="Ito T."/>
            <person name="Fujiyama A."/>
            <person name="Inagaki F."/>
            <person name="Takami H."/>
        </authorList>
    </citation>
    <scope>NUCLEOTIDE SEQUENCE</scope>
    <source>
        <strain evidence="1">Expedition CK06-06</strain>
    </source>
</reference>
<gene>
    <name evidence="1" type="ORF">S01H4_65477</name>
</gene>
<dbReference type="AlphaFoldDB" id="X1E0C8"/>
<proteinExistence type="predicted"/>
<feature type="non-terminal residue" evidence="1">
    <location>
        <position position="1"/>
    </location>
</feature>
<sequence length="55" mass="6158">QQAPQNQGQQNNRPIDSGDIIAKLDADFTLMAGELNRMIGHIHCEFNVSSLDYLE</sequence>
<name>X1E0C8_9ZZZZ</name>